<reference evidence="2" key="1">
    <citation type="submission" date="2018-05" db="EMBL/GenBank/DDBJ databases">
        <authorList>
            <person name="Lanie J.A."/>
            <person name="Ng W.-L."/>
            <person name="Kazmierczak K.M."/>
            <person name="Andrzejewski T.M."/>
            <person name="Davidsen T.M."/>
            <person name="Wayne K.J."/>
            <person name="Tettelin H."/>
            <person name="Glass J.I."/>
            <person name="Rusch D."/>
            <person name="Podicherti R."/>
            <person name="Tsui H.-C.T."/>
            <person name="Winkler M.E."/>
        </authorList>
    </citation>
    <scope>NUCLEOTIDE SEQUENCE</scope>
</reference>
<accession>A0A382LRJ9</accession>
<evidence type="ECO:0000313" key="2">
    <source>
        <dbReference type="EMBL" id="SVC37521.1"/>
    </source>
</evidence>
<name>A0A382LRJ9_9ZZZZ</name>
<organism evidence="2">
    <name type="scientific">marine metagenome</name>
    <dbReference type="NCBI Taxonomy" id="408172"/>
    <lineage>
        <taxon>unclassified sequences</taxon>
        <taxon>metagenomes</taxon>
        <taxon>ecological metagenomes</taxon>
    </lineage>
</organism>
<proteinExistence type="predicted"/>
<feature type="non-terminal residue" evidence="2">
    <location>
        <position position="1"/>
    </location>
</feature>
<dbReference type="EMBL" id="UINC01087823">
    <property type="protein sequence ID" value="SVC37521.1"/>
    <property type="molecule type" value="Genomic_DNA"/>
</dbReference>
<feature type="region of interest" description="Disordered" evidence="1">
    <location>
        <begin position="190"/>
        <end position="227"/>
    </location>
</feature>
<feature type="compositionally biased region" description="Polar residues" evidence="1">
    <location>
        <begin position="197"/>
        <end position="210"/>
    </location>
</feature>
<dbReference type="AlphaFoldDB" id="A0A382LRJ9"/>
<evidence type="ECO:0000256" key="1">
    <source>
        <dbReference type="SAM" id="MobiDB-lite"/>
    </source>
</evidence>
<dbReference type="InterPro" id="IPR058240">
    <property type="entry name" value="rSAM_sf"/>
</dbReference>
<dbReference type="SUPFAM" id="SSF102114">
    <property type="entry name" value="Radical SAM enzymes"/>
    <property type="match status" value="1"/>
</dbReference>
<gene>
    <name evidence="2" type="ORF">METZ01_LOCUS290375</name>
</gene>
<sequence>PSTDQNLEMYRVGKTFLESEGFRQVTPYDFERTGPLPSTYLYEQLFRKPFQDDDGQPIGYDAWGWGFAGISFFFGTPDSPGSAYMNHVHVDQYFRDIDANRFPILRGYEYSATDLRLHLLFQELQGLSVDRRRYASLFGCDVVDEHDPIWTTLHELEWVSIDDNFVTIEGNGVFYLPLIQNMIAHDRSEAMRKHRITASQQSPPAASTTPRGLPEDVASAVATARAS</sequence>
<evidence type="ECO:0008006" key="3">
    <source>
        <dbReference type="Google" id="ProtNLM"/>
    </source>
</evidence>
<protein>
    <recommendedName>
        <fullName evidence="3">HemN C-terminal domain-containing protein</fullName>
    </recommendedName>
</protein>